<proteinExistence type="predicted"/>
<evidence type="ECO:0000313" key="2">
    <source>
        <dbReference type="Proteomes" id="UP001175211"/>
    </source>
</evidence>
<evidence type="ECO:0000313" key="1">
    <source>
        <dbReference type="EMBL" id="KAK0460185.1"/>
    </source>
</evidence>
<protein>
    <submittedName>
        <fullName evidence="1">Uncharacterized protein</fullName>
    </submittedName>
</protein>
<dbReference type="EMBL" id="JAUEPS010000013">
    <property type="protein sequence ID" value="KAK0460185.1"/>
    <property type="molecule type" value="Genomic_DNA"/>
</dbReference>
<reference evidence="1" key="1">
    <citation type="submission" date="2023-06" db="EMBL/GenBank/DDBJ databases">
        <authorList>
            <consortium name="Lawrence Berkeley National Laboratory"/>
            <person name="Ahrendt S."/>
            <person name="Sahu N."/>
            <person name="Indic B."/>
            <person name="Wong-Bajracharya J."/>
            <person name="Merenyi Z."/>
            <person name="Ke H.-M."/>
            <person name="Monk M."/>
            <person name="Kocsube S."/>
            <person name="Drula E."/>
            <person name="Lipzen A."/>
            <person name="Balint B."/>
            <person name="Henrissat B."/>
            <person name="Andreopoulos B."/>
            <person name="Martin F.M."/>
            <person name="Harder C.B."/>
            <person name="Rigling D."/>
            <person name="Ford K.L."/>
            <person name="Foster G.D."/>
            <person name="Pangilinan J."/>
            <person name="Papanicolaou A."/>
            <person name="Barry K."/>
            <person name="LaButti K."/>
            <person name="Viragh M."/>
            <person name="Koriabine M."/>
            <person name="Yan M."/>
            <person name="Riley R."/>
            <person name="Champramary S."/>
            <person name="Plett K.L."/>
            <person name="Tsai I.J."/>
            <person name="Slot J."/>
            <person name="Sipos G."/>
            <person name="Plett J."/>
            <person name="Nagy L.G."/>
            <person name="Grigoriev I.V."/>
        </authorList>
    </citation>
    <scope>NUCLEOTIDE SEQUENCE</scope>
    <source>
        <strain evidence="1">CCBAS 213</strain>
    </source>
</reference>
<comment type="caution">
    <text evidence="1">The sequence shown here is derived from an EMBL/GenBank/DDBJ whole genome shotgun (WGS) entry which is preliminary data.</text>
</comment>
<name>A0AA39KHJ2_ARMTA</name>
<dbReference type="Proteomes" id="UP001175211">
    <property type="component" value="Unassembled WGS sequence"/>
</dbReference>
<sequence length="388" mass="43720">MAIPQSNPLDAPNPNAALAYWPYSNLSTNYGRPYTCHELYNRLLDARSAEEILQPEFMTISIERRGPSNGPSDPFLPRLLTALSEHEDISTLFLHDVDWSHFASRHLWHSSIIGFPNITYLTMTDCSLQADEFFSLVRSLPLQGLEVHNCSITGALHVHPFSTDASSLIPNHEGPEILYLDVTVSQDSNILEIFTQPWSPVSFSKLEKLAISGKGDSDIGQQIARLVELSTPLELNIDCDGFNLVHPPPIAKLSEVKNLVVVIPLDGTHDFRRTNDCLRWWTSSLKQVPRPNRISDIRIVVMVDQQSIANVANLPSGGRATQWIYFDEVLSDTKKFKLHHRFGVTISMKQNTATGTLFDTQVYNTWIQSDALVESFERYLGISLRRHA</sequence>
<dbReference type="RefSeq" id="XP_060332311.1">
    <property type="nucleotide sequence ID" value="XM_060481426.1"/>
</dbReference>
<keyword evidence="2" id="KW-1185">Reference proteome</keyword>
<accession>A0AA39KHJ2</accession>
<organism evidence="1 2">
    <name type="scientific">Armillaria tabescens</name>
    <name type="common">Ringless honey mushroom</name>
    <name type="synonym">Agaricus tabescens</name>
    <dbReference type="NCBI Taxonomy" id="1929756"/>
    <lineage>
        <taxon>Eukaryota</taxon>
        <taxon>Fungi</taxon>
        <taxon>Dikarya</taxon>
        <taxon>Basidiomycota</taxon>
        <taxon>Agaricomycotina</taxon>
        <taxon>Agaricomycetes</taxon>
        <taxon>Agaricomycetidae</taxon>
        <taxon>Agaricales</taxon>
        <taxon>Marasmiineae</taxon>
        <taxon>Physalacriaceae</taxon>
        <taxon>Desarmillaria</taxon>
    </lineage>
</organism>
<gene>
    <name evidence="1" type="ORF">EV420DRAFT_255035</name>
</gene>
<dbReference type="SUPFAM" id="SSF52047">
    <property type="entry name" value="RNI-like"/>
    <property type="match status" value="1"/>
</dbReference>
<dbReference type="GeneID" id="85364974"/>
<dbReference type="AlphaFoldDB" id="A0AA39KHJ2"/>